<comment type="caution">
    <text evidence="2">The sequence shown here is derived from an EMBL/GenBank/DDBJ whole genome shotgun (WGS) entry which is preliminary data.</text>
</comment>
<organism evidence="2 3">
    <name type="scientific">Batillaria attramentaria</name>
    <dbReference type="NCBI Taxonomy" id="370345"/>
    <lineage>
        <taxon>Eukaryota</taxon>
        <taxon>Metazoa</taxon>
        <taxon>Spiralia</taxon>
        <taxon>Lophotrochozoa</taxon>
        <taxon>Mollusca</taxon>
        <taxon>Gastropoda</taxon>
        <taxon>Caenogastropoda</taxon>
        <taxon>Sorbeoconcha</taxon>
        <taxon>Cerithioidea</taxon>
        <taxon>Batillariidae</taxon>
        <taxon>Batillaria</taxon>
    </lineage>
</organism>
<sequence>MNDLSNDLPDASSSLRERSWLGVDDKSPTTVESRLITTTRQTVIPDDNEKAALPLRATPVQQVISLRAGPRNIIGFLQIGKAEKI</sequence>
<evidence type="ECO:0000313" key="2">
    <source>
        <dbReference type="EMBL" id="KAK7496434.1"/>
    </source>
</evidence>
<evidence type="ECO:0000313" key="3">
    <source>
        <dbReference type="Proteomes" id="UP001519460"/>
    </source>
</evidence>
<reference evidence="2 3" key="1">
    <citation type="journal article" date="2023" name="Sci. Data">
        <title>Genome assembly of the Korean intertidal mud-creeper Batillaria attramentaria.</title>
        <authorList>
            <person name="Patra A.K."/>
            <person name="Ho P.T."/>
            <person name="Jun S."/>
            <person name="Lee S.J."/>
            <person name="Kim Y."/>
            <person name="Won Y.J."/>
        </authorList>
    </citation>
    <scope>NUCLEOTIDE SEQUENCE [LARGE SCALE GENOMIC DNA]</scope>
    <source>
        <strain evidence="2">Wonlab-2016</strain>
    </source>
</reference>
<evidence type="ECO:0000256" key="1">
    <source>
        <dbReference type="SAM" id="MobiDB-lite"/>
    </source>
</evidence>
<dbReference type="AlphaFoldDB" id="A0ABD0LBC0"/>
<keyword evidence="3" id="KW-1185">Reference proteome</keyword>
<dbReference type="EMBL" id="JACVVK020000067">
    <property type="protein sequence ID" value="KAK7496434.1"/>
    <property type="molecule type" value="Genomic_DNA"/>
</dbReference>
<proteinExistence type="predicted"/>
<feature type="region of interest" description="Disordered" evidence="1">
    <location>
        <begin position="1"/>
        <end position="27"/>
    </location>
</feature>
<dbReference type="Proteomes" id="UP001519460">
    <property type="component" value="Unassembled WGS sequence"/>
</dbReference>
<accession>A0ABD0LBC0</accession>
<feature type="compositionally biased region" description="Basic and acidic residues" evidence="1">
    <location>
        <begin position="15"/>
        <end position="27"/>
    </location>
</feature>
<name>A0ABD0LBC0_9CAEN</name>
<protein>
    <submittedName>
        <fullName evidence="2">Uncharacterized protein</fullName>
    </submittedName>
</protein>
<gene>
    <name evidence="2" type="ORF">BaRGS_00012356</name>
</gene>